<feature type="region of interest" description="Disordered" evidence="1">
    <location>
        <begin position="1"/>
        <end position="37"/>
    </location>
</feature>
<organism evidence="2 3">
    <name type="scientific">Helicoverpa armigera</name>
    <name type="common">Cotton bollworm</name>
    <name type="synonym">Heliothis armigera</name>
    <dbReference type="NCBI Taxonomy" id="29058"/>
    <lineage>
        <taxon>Eukaryota</taxon>
        <taxon>Metazoa</taxon>
        <taxon>Ecdysozoa</taxon>
        <taxon>Arthropoda</taxon>
        <taxon>Hexapoda</taxon>
        <taxon>Insecta</taxon>
        <taxon>Pterygota</taxon>
        <taxon>Neoptera</taxon>
        <taxon>Endopterygota</taxon>
        <taxon>Lepidoptera</taxon>
        <taxon>Glossata</taxon>
        <taxon>Ditrysia</taxon>
        <taxon>Noctuoidea</taxon>
        <taxon>Noctuidae</taxon>
        <taxon>Heliothinae</taxon>
        <taxon>Helicoverpa</taxon>
    </lineage>
</organism>
<proteinExistence type="predicted"/>
<dbReference type="Proteomes" id="UP000249218">
    <property type="component" value="Unassembled WGS sequence"/>
</dbReference>
<name>A0A2W1BC30_HELAM</name>
<dbReference type="EMBL" id="KZ150234">
    <property type="protein sequence ID" value="PZC71981.1"/>
    <property type="molecule type" value="Genomic_DNA"/>
</dbReference>
<protein>
    <submittedName>
        <fullName evidence="2">Uncharacterized protein</fullName>
    </submittedName>
</protein>
<evidence type="ECO:0000256" key="1">
    <source>
        <dbReference type="SAM" id="MobiDB-lite"/>
    </source>
</evidence>
<accession>A0A2W1BC30</accession>
<reference evidence="2 3" key="1">
    <citation type="journal article" date="2017" name="BMC Biol.">
        <title>Genomic innovations, transcriptional plasticity and gene loss underlying the evolution and divergence of two highly polyphagous and invasive Helicoverpa pest species.</title>
        <authorList>
            <person name="Pearce S.L."/>
            <person name="Clarke D.F."/>
            <person name="East P.D."/>
            <person name="Elfekih S."/>
            <person name="Gordon K.H."/>
            <person name="Jermiin L.S."/>
            <person name="McGaughran A."/>
            <person name="Oakeshott J.G."/>
            <person name="Papanikolaou A."/>
            <person name="Perera O.P."/>
            <person name="Rane R.V."/>
            <person name="Richards S."/>
            <person name="Tay W.T."/>
            <person name="Walsh T.K."/>
            <person name="Anderson A."/>
            <person name="Anderson C.J."/>
            <person name="Asgari S."/>
            <person name="Board P.G."/>
            <person name="Bretschneider A."/>
            <person name="Campbell P.M."/>
            <person name="Chertemps T."/>
            <person name="Christeller J.T."/>
            <person name="Coppin C.W."/>
            <person name="Downes S.J."/>
            <person name="Duan G."/>
            <person name="Farnsworth C.A."/>
            <person name="Good R.T."/>
            <person name="Han L.B."/>
            <person name="Han Y.C."/>
            <person name="Hatje K."/>
            <person name="Horne I."/>
            <person name="Huang Y.P."/>
            <person name="Hughes D.S."/>
            <person name="Jacquin-Joly E."/>
            <person name="James W."/>
            <person name="Jhangiani S."/>
            <person name="Kollmar M."/>
            <person name="Kuwar S.S."/>
            <person name="Li S."/>
            <person name="Liu N.Y."/>
            <person name="Maibeche M.T."/>
            <person name="Miller J.R."/>
            <person name="Montagne N."/>
            <person name="Perry T."/>
            <person name="Qu J."/>
            <person name="Song S.V."/>
            <person name="Sutton G.G."/>
            <person name="Vogel H."/>
            <person name="Walenz B.P."/>
            <person name="Xu W."/>
            <person name="Zhang H.J."/>
            <person name="Zou Z."/>
            <person name="Batterham P."/>
            <person name="Edwards O.R."/>
            <person name="Feyereisen R."/>
            <person name="Gibbs R.A."/>
            <person name="Heckel D.G."/>
            <person name="McGrath A."/>
            <person name="Robin C."/>
            <person name="Scherer S.E."/>
            <person name="Worley K.C."/>
            <person name="Wu Y.D."/>
        </authorList>
    </citation>
    <scope>NUCLEOTIDE SEQUENCE [LARGE SCALE GENOMIC DNA]</scope>
    <source>
        <strain evidence="2">Harm_GR_Male_#8</strain>
        <tissue evidence="2">Whole organism</tissue>
    </source>
</reference>
<evidence type="ECO:0000313" key="3">
    <source>
        <dbReference type="Proteomes" id="UP000249218"/>
    </source>
</evidence>
<sequence length="65" mass="7438">MNVVPSNRHKKQKTNTKVEEESTTVPDFDFQWPDPDHVNDFEVPQAFRLSHEGRKDSGDAITQVG</sequence>
<dbReference type="AlphaFoldDB" id="A0A2W1BC30"/>
<evidence type="ECO:0000313" key="2">
    <source>
        <dbReference type="EMBL" id="PZC71981.1"/>
    </source>
</evidence>
<keyword evidence="3" id="KW-1185">Reference proteome</keyword>
<gene>
    <name evidence="2" type="primary">HaOG212088</name>
    <name evidence="2" type="ORF">B5X24_HaOG212088</name>
</gene>